<organism evidence="8 9">
    <name type="scientific">Parthenolecanium corni</name>
    <dbReference type="NCBI Taxonomy" id="536013"/>
    <lineage>
        <taxon>Eukaryota</taxon>
        <taxon>Metazoa</taxon>
        <taxon>Ecdysozoa</taxon>
        <taxon>Arthropoda</taxon>
        <taxon>Hexapoda</taxon>
        <taxon>Insecta</taxon>
        <taxon>Pterygota</taxon>
        <taxon>Neoptera</taxon>
        <taxon>Paraneoptera</taxon>
        <taxon>Hemiptera</taxon>
        <taxon>Sternorrhyncha</taxon>
        <taxon>Coccoidea</taxon>
        <taxon>Coccidae</taxon>
        <taxon>Parthenolecanium</taxon>
    </lineage>
</organism>
<name>A0AAN9Y760_9HEMI</name>
<sequence>MMKKSNPPERYKIKVSGLPRFYAMADPLLQEFLKCIRHELKLNCIYARFVRKGNAWLYLTFPTAEEQQKALNALKRYNWKGRTLVSMLVTSDVLKRKTDGSEDEVVSYDSKKQKIDIPISEQVLMSTIPYHSLSYSEQLRQKNEEAYSLVCRLHEILTKRGPQLVAWCSHRRKHLNSNIPFVLDNIRPSPVVDGYRNKYEFSVGLNPDTETVAVGIRVQDRRDGIHHVGPADGLRHLPKPMISLVKVFEKFVIERGDEWDFWYHLIVRINRNGEIMVTVSTNPNKKQLSDEKMENLKNEVRKCFSTTSENVVSLYFQIHGDKPISDTVGIPSKSELLWGKDHIKEKLLDLQLEITPVTYFRINSAAAEVLCLSVAELANVDRETTLLDLFCGSGSLALTLAPKCKEVIAVELIETNIKDARRYAEINNITNCDFIAGKIEDIIHSILSRLKTKKVVVILDPPRTGVDPILVKTLREFKEAVRFIYVCSNHKLPLKNLLDFSSLSGSATDPDPIIPVRIIPIDMTPHTLRSELVILCERFDLPLLSSRHRNNIEPPANTNRADAASASSKSYYSSCSQPSSRPSAPANSAHSKYLNFPNPSHSNRMPGFSTPLQSSYSNRFSSPSFPPRVPPFDANNAFDDGSSNDFFAEERYSSFRRDFENAIDSSYTPFDPPTNNTDFLPLDMVRKIEERAFREGLTRGIQQCAYQVGYQLGLRSSAEKLLNYDELLGFFGNGTNSSTSNAGRSSSCNIWDNVKFPTSVGGESLLTSTLSSSPSSSSSPWNPNTSSPPNSNGFQMWSRSMNTELNNGCSGKIPSTHSSLWK</sequence>
<evidence type="ECO:0000313" key="8">
    <source>
        <dbReference type="EMBL" id="KAK7597681.1"/>
    </source>
</evidence>
<evidence type="ECO:0000256" key="4">
    <source>
        <dbReference type="ARBA" id="ARBA00033763"/>
    </source>
</evidence>
<dbReference type="PANTHER" id="PTHR45904:SF2">
    <property type="entry name" value="TRNA (URACIL-5-)-METHYLTRANSFERASE HOMOLOG A"/>
    <property type="match status" value="1"/>
</dbReference>
<dbReference type="Proteomes" id="UP001367676">
    <property type="component" value="Unassembled WGS sequence"/>
</dbReference>
<evidence type="ECO:0000256" key="1">
    <source>
        <dbReference type="ARBA" id="ARBA00022603"/>
    </source>
</evidence>
<accession>A0AAN9Y760</accession>
<dbReference type="PANTHER" id="PTHR45904">
    <property type="entry name" value="TRNA (URACIL-5-)-METHYLTRANSFERASE"/>
    <property type="match status" value="1"/>
</dbReference>
<dbReference type="GO" id="GO:0006396">
    <property type="term" value="P:RNA processing"/>
    <property type="evidence" value="ECO:0007669"/>
    <property type="project" value="InterPro"/>
</dbReference>
<protein>
    <recommendedName>
        <fullName evidence="4">tRNA (uracil(54)-C(5))-methyltransferase</fullName>
        <ecNumber evidence="4">2.1.1.35</ecNumber>
    </recommendedName>
</protein>
<feature type="region of interest" description="Disordered" evidence="7">
    <location>
        <begin position="767"/>
        <end position="797"/>
    </location>
</feature>
<dbReference type="Pfam" id="PF05958">
    <property type="entry name" value="tRNA_U5-meth_tr"/>
    <property type="match status" value="1"/>
</dbReference>
<dbReference type="AlphaFoldDB" id="A0AAN9Y760"/>
<comment type="similarity">
    <text evidence="6">Belongs to the class I-like SAM-binding methyltransferase superfamily. RNA M5U methyltransferase family.</text>
</comment>
<comment type="caution">
    <text evidence="8">The sequence shown here is derived from an EMBL/GenBank/DDBJ whole genome shotgun (WGS) entry which is preliminary data.</text>
</comment>
<dbReference type="GO" id="GO:0003723">
    <property type="term" value="F:RNA binding"/>
    <property type="evidence" value="ECO:0007669"/>
    <property type="project" value="TreeGrafter"/>
</dbReference>
<feature type="binding site" evidence="6">
    <location>
        <position position="460"/>
    </location>
    <ligand>
        <name>S-adenosyl-L-methionine</name>
        <dbReference type="ChEBI" id="CHEBI:59789"/>
    </ligand>
</feature>
<reference evidence="8 9" key="1">
    <citation type="submission" date="2024-03" db="EMBL/GenBank/DDBJ databases">
        <title>Adaptation during the transition from Ophiocordyceps entomopathogen to insect associate is accompanied by gene loss and intensified selection.</title>
        <authorList>
            <person name="Ward C.M."/>
            <person name="Onetto C.A."/>
            <person name="Borneman A.R."/>
        </authorList>
    </citation>
    <scope>NUCLEOTIDE SEQUENCE [LARGE SCALE GENOMIC DNA]</scope>
    <source>
        <strain evidence="8">AWRI1</strain>
        <tissue evidence="8">Single Adult Female</tissue>
    </source>
</reference>
<evidence type="ECO:0000256" key="6">
    <source>
        <dbReference type="PROSITE-ProRule" id="PRU01024"/>
    </source>
</evidence>
<feature type="binding site" evidence="6">
    <location>
        <position position="390"/>
    </location>
    <ligand>
        <name>S-adenosyl-L-methionine</name>
        <dbReference type="ChEBI" id="CHEBI:59789"/>
    </ligand>
</feature>
<feature type="region of interest" description="Disordered" evidence="7">
    <location>
        <begin position="572"/>
        <end position="615"/>
    </location>
</feature>
<dbReference type="InterPro" id="IPR010280">
    <property type="entry name" value="U5_MeTrfase_fam"/>
</dbReference>
<dbReference type="CDD" id="cd02440">
    <property type="entry name" value="AdoMet_MTases"/>
    <property type="match status" value="1"/>
</dbReference>
<dbReference type="InterPro" id="IPR045850">
    <property type="entry name" value="TRM2_met"/>
</dbReference>
<feature type="compositionally biased region" description="Low complexity" evidence="7">
    <location>
        <begin position="767"/>
        <end position="791"/>
    </location>
</feature>
<dbReference type="GO" id="GO:0032259">
    <property type="term" value="P:methylation"/>
    <property type="evidence" value="ECO:0007669"/>
    <property type="project" value="UniProtKB-KW"/>
</dbReference>
<dbReference type="Gene3D" id="2.40.50.1070">
    <property type="match status" value="1"/>
</dbReference>
<comment type="catalytic activity">
    <reaction evidence="5">
        <text>uridine(54) in tRNA + S-adenosyl-L-methionine = 5-methyluridine(54) in tRNA + S-adenosyl-L-homocysteine + H(+)</text>
        <dbReference type="Rhea" id="RHEA:42712"/>
        <dbReference type="Rhea" id="RHEA-COMP:10167"/>
        <dbReference type="Rhea" id="RHEA-COMP:10193"/>
        <dbReference type="ChEBI" id="CHEBI:15378"/>
        <dbReference type="ChEBI" id="CHEBI:57856"/>
        <dbReference type="ChEBI" id="CHEBI:59789"/>
        <dbReference type="ChEBI" id="CHEBI:65315"/>
        <dbReference type="ChEBI" id="CHEBI:74447"/>
        <dbReference type="EC" id="2.1.1.35"/>
    </reaction>
    <physiologicalReaction direction="left-to-right" evidence="5">
        <dbReference type="Rhea" id="RHEA:42713"/>
    </physiologicalReaction>
</comment>
<dbReference type="GO" id="GO:0030697">
    <property type="term" value="F:tRNA (uracil(54)-C5)-methyltransferase activity, S-adenosyl methionine-dependent"/>
    <property type="evidence" value="ECO:0007669"/>
    <property type="project" value="UniProtKB-EC"/>
</dbReference>
<feature type="compositionally biased region" description="Low complexity" evidence="7">
    <location>
        <begin position="572"/>
        <end position="591"/>
    </location>
</feature>
<keyword evidence="3 6" id="KW-0949">S-adenosyl-L-methionine</keyword>
<keyword evidence="2 6" id="KW-0808">Transferase</keyword>
<keyword evidence="9" id="KW-1185">Reference proteome</keyword>
<dbReference type="InterPro" id="IPR029063">
    <property type="entry name" value="SAM-dependent_MTases_sf"/>
</dbReference>
<dbReference type="PROSITE" id="PS51687">
    <property type="entry name" value="SAM_MT_RNA_M5U"/>
    <property type="match status" value="1"/>
</dbReference>
<keyword evidence="1 6" id="KW-0489">Methyltransferase</keyword>
<gene>
    <name evidence="8" type="ORF">V9T40_009906</name>
</gene>
<dbReference type="SUPFAM" id="SSF53335">
    <property type="entry name" value="S-adenosyl-L-methionine-dependent methyltransferases"/>
    <property type="match status" value="1"/>
</dbReference>
<evidence type="ECO:0000256" key="5">
    <source>
        <dbReference type="ARBA" id="ARBA00047278"/>
    </source>
</evidence>
<evidence type="ECO:0000256" key="7">
    <source>
        <dbReference type="SAM" id="MobiDB-lite"/>
    </source>
</evidence>
<feature type="binding site" evidence="6">
    <location>
        <position position="411"/>
    </location>
    <ligand>
        <name>S-adenosyl-L-methionine</name>
        <dbReference type="ChEBI" id="CHEBI:59789"/>
    </ligand>
</feature>
<proteinExistence type="inferred from homology"/>
<evidence type="ECO:0000256" key="3">
    <source>
        <dbReference type="ARBA" id="ARBA00022691"/>
    </source>
</evidence>
<comment type="caution">
    <text evidence="6">Lacks conserved residue(s) required for the propagation of feature annotation.</text>
</comment>
<dbReference type="EMBL" id="JBBCAQ010000017">
    <property type="protein sequence ID" value="KAK7597681.1"/>
    <property type="molecule type" value="Genomic_DNA"/>
</dbReference>
<evidence type="ECO:0000256" key="2">
    <source>
        <dbReference type="ARBA" id="ARBA00022679"/>
    </source>
</evidence>
<evidence type="ECO:0000313" key="9">
    <source>
        <dbReference type="Proteomes" id="UP001367676"/>
    </source>
</evidence>
<dbReference type="Gene3D" id="3.40.50.150">
    <property type="entry name" value="Vaccinia Virus protein VP39"/>
    <property type="match status" value="1"/>
</dbReference>
<dbReference type="EC" id="2.1.1.35" evidence="4"/>